<evidence type="ECO:0000256" key="7">
    <source>
        <dbReference type="RuleBase" id="RU362044"/>
    </source>
</evidence>
<evidence type="ECO:0000256" key="3">
    <source>
        <dbReference type="ARBA" id="ARBA00022448"/>
    </source>
</evidence>
<evidence type="ECO:0000256" key="6">
    <source>
        <dbReference type="ARBA" id="ARBA00023136"/>
    </source>
</evidence>
<comment type="subcellular location">
    <subcellularLocation>
        <location evidence="1">Membrane</location>
        <topology evidence="1">Multi-pass membrane protein</topology>
    </subcellularLocation>
</comment>
<evidence type="ECO:0000256" key="1">
    <source>
        <dbReference type="ARBA" id="ARBA00004141"/>
    </source>
</evidence>
<accession>A0A212J741</accession>
<keyword evidence="6 7" id="KW-0472">Membrane</keyword>
<dbReference type="EMBL" id="FLUQ01000001">
    <property type="protein sequence ID" value="SBV95272.1"/>
    <property type="molecule type" value="Genomic_DNA"/>
</dbReference>
<feature type="transmembrane region" description="Helical" evidence="7">
    <location>
        <begin position="156"/>
        <end position="186"/>
    </location>
</feature>
<dbReference type="Pfam" id="PF02405">
    <property type="entry name" value="MlaE"/>
    <property type="match status" value="1"/>
</dbReference>
<sequence>MNDATQHKTITGPVTALGGLAIRFLSELGAVFLFMLDGLRYILLGTKQAVKIFRQTYIIGARSLFLIALIGGFTGMVLGLQGYYTLIKFGSEGMLGAVVALALIMELGPVLTAIMITGRAGSAMAAEIGVMRITDQVDALSVMDINPMGYLVSPRIAAAIISFPLLTALFDVIGILGGYATGVLMLGINHGVYFDKIELSVTWPDVYGGFIKSLTFGLLVAVISCYQGYFAHTRRDAVGPEAVSNATTDAVVYSCVLILIADYVLTSFLL</sequence>
<feature type="transmembrane region" description="Helical" evidence="7">
    <location>
        <begin position="250"/>
        <end position="269"/>
    </location>
</feature>
<keyword evidence="3" id="KW-0813">Transport</keyword>
<keyword evidence="5 7" id="KW-1133">Transmembrane helix</keyword>
<dbReference type="GO" id="GO:0005548">
    <property type="term" value="F:phospholipid transporter activity"/>
    <property type="evidence" value="ECO:0007669"/>
    <property type="project" value="TreeGrafter"/>
</dbReference>
<proteinExistence type="inferred from homology"/>
<comment type="similarity">
    <text evidence="2 7">Belongs to the MlaE permease family.</text>
</comment>
<gene>
    <name evidence="8" type="ORF">KL86DPRO_10841</name>
</gene>
<feature type="transmembrane region" description="Helical" evidence="7">
    <location>
        <begin position="206"/>
        <end position="229"/>
    </location>
</feature>
<dbReference type="AlphaFoldDB" id="A0A212J741"/>
<feature type="transmembrane region" description="Helical" evidence="7">
    <location>
        <begin position="93"/>
        <end position="116"/>
    </location>
</feature>
<evidence type="ECO:0000256" key="5">
    <source>
        <dbReference type="ARBA" id="ARBA00022989"/>
    </source>
</evidence>
<reference evidence="8" key="1">
    <citation type="submission" date="2016-04" db="EMBL/GenBank/DDBJ databases">
        <authorList>
            <person name="Evans L.H."/>
            <person name="Alamgir A."/>
            <person name="Owens N."/>
            <person name="Weber N.D."/>
            <person name="Virtaneva K."/>
            <person name="Barbian K."/>
            <person name="Babar A."/>
            <person name="Rosenke K."/>
        </authorList>
    </citation>
    <scope>NUCLEOTIDE SEQUENCE</scope>
    <source>
        <strain evidence="8">86</strain>
    </source>
</reference>
<dbReference type="PANTHER" id="PTHR30188">
    <property type="entry name" value="ABC TRANSPORTER PERMEASE PROTEIN-RELATED"/>
    <property type="match status" value="1"/>
</dbReference>
<feature type="transmembrane region" description="Helical" evidence="7">
    <location>
        <begin position="64"/>
        <end position="87"/>
    </location>
</feature>
<keyword evidence="4 7" id="KW-0812">Transmembrane</keyword>
<organism evidence="8">
    <name type="scientific">uncultured delta proteobacterium</name>
    <dbReference type="NCBI Taxonomy" id="34034"/>
    <lineage>
        <taxon>Bacteria</taxon>
        <taxon>Deltaproteobacteria</taxon>
        <taxon>environmental samples</taxon>
    </lineage>
</organism>
<evidence type="ECO:0000256" key="4">
    <source>
        <dbReference type="ARBA" id="ARBA00022692"/>
    </source>
</evidence>
<dbReference type="PANTHER" id="PTHR30188:SF4">
    <property type="entry name" value="PROTEIN TRIGALACTOSYLDIACYLGLYCEROL 1, CHLOROPLASTIC"/>
    <property type="match status" value="1"/>
</dbReference>
<dbReference type="GO" id="GO:0043190">
    <property type="term" value="C:ATP-binding cassette (ABC) transporter complex"/>
    <property type="evidence" value="ECO:0007669"/>
    <property type="project" value="InterPro"/>
</dbReference>
<name>A0A212J741_9DELT</name>
<dbReference type="InterPro" id="IPR030802">
    <property type="entry name" value="Permease_MalE"/>
</dbReference>
<feature type="transmembrane region" description="Helical" evidence="7">
    <location>
        <begin position="20"/>
        <end position="43"/>
    </location>
</feature>
<evidence type="ECO:0000256" key="2">
    <source>
        <dbReference type="ARBA" id="ARBA00007556"/>
    </source>
</evidence>
<dbReference type="NCBIfam" id="TIGR00056">
    <property type="entry name" value="MlaE family lipid ABC transporter permease subunit"/>
    <property type="match status" value="1"/>
</dbReference>
<dbReference type="InterPro" id="IPR003453">
    <property type="entry name" value="ABC_MlaE_roteobac"/>
</dbReference>
<protein>
    <submittedName>
        <fullName evidence="8">Putative ABC transporter permease protein HI_1086</fullName>
    </submittedName>
</protein>
<evidence type="ECO:0000313" key="8">
    <source>
        <dbReference type="EMBL" id="SBV95272.1"/>
    </source>
</evidence>